<keyword evidence="3" id="KW-1185">Reference proteome</keyword>
<reference evidence="2" key="4">
    <citation type="submission" date="2015-06" db="UniProtKB">
        <authorList>
            <consortium name="EnsemblFungi"/>
        </authorList>
    </citation>
    <scope>IDENTIFICATION</scope>
</reference>
<dbReference type="InParanoid" id="U5HIX6"/>
<evidence type="ECO:0000313" key="1">
    <source>
        <dbReference type="EMBL" id="KDE02479.1"/>
    </source>
</evidence>
<reference evidence="3" key="1">
    <citation type="submission" date="2010-11" db="EMBL/GenBank/DDBJ databases">
        <title>The genome sequence of Microbotryum violaceum strain p1A1 Lamole.</title>
        <authorList>
            <person name="Cuomo C."/>
            <person name="Perlin M."/>
            <person name="Young S.K."/>
            <person name="Zeng Q."/>
            <person name="Gargeya S."/>
            <person name="Alvarado L."/>
            <person name="Berlin A."/>
            <person name="Chapman S.B."/>
            <person name="Chen Z."/>
            <person name="Freedman E."/>
            <person name="Gellesch M."/>
            <person name="Goldberg J."/>
            <person name="Griggs A."/>
            <person name="Gujja S."/>
            <person name="Heilman E."/>
            <person name="Heiman D."/>
            <person name="Howarth C."/>
            <person name="Mehta T."/>
            <person name="Neiman D."/>
            <person name="Pearson M."/>
            <person name="Roberts A."/>
            <person name="Saif S."/>
            <person name="Shea T."/>
            <person name="Shenoy N."/>
            <person name="Sisk P."/>
            <person name="Stolte C."/>
            <person name="Sykes S."/>
            <person name="White J."/>
            <person name="Yandava C."/>
            <person name="Haas B."/>
            <person name="Nusbaum C."/>
            <person name="Birren B."/>
        </authorList>
    </citation>
    <scope>NUCLEOTIDE SEQUENCE [LARGE SCALE GENOMIC DNA]</scope>
    <source>
        <strain evidence="3">p1A1 Lamole</strain>
    </source>
</reference>
<dbReference type="HOGENOM" id="CLU_096190_0_0_1"/>
<evidence type="ECO:0000313" key="2">
    <source>
        <dbReference type="EnsemblFungi" id="MVLG_06974T0"/>
    </source>
</evidence>
<protein>
    <submittedName>
        <fullName evidence="1 2">Uncharacterized protein</fullName>
    </submittedName>
</protein>
<name>U5HIX6_USTV1</name>
<dbReference type="EnsemblFungi" id="MVLG_06974T0">
    <property type="protein sequence ID" value="MVLG_06974T0"/>
    <property type="gene ID" value="MVLG_06974"/>
</dbReference>
<dbReference type="EMBL" id="GL541817">
    <property type="protein sequence ID" value="KDE02479.1"/>
    <property type="molecule type" value="Genomic_DNA"/>
</dbReference>
<dbReference type="Proteomes" id="UP000017200">
    <property type="component" value="Unassembled WGS sequence"/>
</dbReference>
<accession>U5HIX6</accession>
<reference evidence="1" key="2">
    <citation type="submission" date="2010-11" db="EMBL/GenBank/DDBJ databases">
        <authorList>
            <consortium name="The Broad Institute Genome Sequencing Platform"/>
            <person name="Earl A."/>
            <person name="Ward D."/>
            <person name="Feldgarden M."/>
            <person name="Gevers D."/>
            <person name="Butler R."/>
            <person name="Young S.K."/>
            <person name="Zeng Q."/>
            <person name="Gargeya S."/>
            <person name="Fitzgerald M."/>
            <person name="Haas B."/>
            <person name="Abouelleil A."/>
            <person name="Alvarado L."/>
            <person name="Arachchi H.M."/>
            <person name="Berlin A."/>
            <person name="Brown A."/>
            <person name="Chapman S.B."/>
            <person name="Chen Z."/>
            <person name="Dunbar C."/>
            <person name="Freedman E."/>
            <person name="Gearin G."/>
            <person name="Gellesch M."/>
            <person name="Goldberg J."/>
            <person name="Griggs A."/>
            <person name="Gujja S."/>
            <person name="Heilman E."/>
            <person name="Heiman D."/>
            <person name="Howarth C."/>
            <person name="Larson L."/>
            <person name="Lui A."/>
            <person name="MacDonald P.J.P."/>
            <person name="Mehta T."/>
            <person name="Montmayeur A."/>
            <person name="Murphy C."/>
            <person name="Neiman D."/>
            <person name="Pearson M."/>
            <person name="Priest M."/>
            <person name="Roberts A."/>
            <person name="Saif S."/>
            <person name="Shea T."/>
            <person name="Shenoy N."/>
            <person name="Sisk P."/>
            <person name="Stolte C."/>
            <person name="Sykes S."/>
            <person name="White J."/>
            <person name="Yandava C."/>
            <person name="Wortman J."/>
            <person name="Nusbaum C."/>
            <person name="Birren B."/>
        </authorList>
    </citation>
    <scope>NUCLEOTIDE SEQUENCE</scope>
    <source>
        <strain evidence="1">P1A1 Lamole</strain>
    </source>
</reference>
<sequence>MLDEPVVVQESADENAQVMSLIPLLIIYATSFEATSDDVDNMEFAYDAYMFLIRNTYARCRNIDGKIEKLDFNWPRLHAVSHYAEWTKKWGVLVHSDTNISERAHIDTVKVACRASNKCNTASQIIRYSRRADKLRSLRNVVDLDSHVKSTGNRVIFSTPEPLPHTFYLPRRPSGNNRRVIAMRALEVAFKQPVLLKLTAAYFLAIGLLREQVGTLGDLHGKWFLSFKVSNRNFKTSLRRRGTMREPSLMLFE</sequence>
<dbReference type="EMBL" id="AEIJ01000956">
    <property type="status" value="NOT_ANNOTATED_CDS"/>
    <property type="molecule type" value="Genomic_DNA"/>
</dbReference>
<feature type="non-terminal residue" evidence="1">
    <location>
        <position position="1"/>
    </location>
</feature>
<gene>
    <name evidence="1" type="ORF">MVLG_06974</name>
</gene>
<proteinExistence type="predicted"/>
<dbReference type="STRING" id="683840.U5HIX6"/>
<dbReference type="AlphaFoldDB" id="U5HIX6"/>
<evidence type="ECO:0000313" key="3">
    <source>
        <dbReference type="Proteomes" id="UP000017200"/>
    </source>
</evidence>
<dbReference type="OrthoDB" id="3232941at2759"/>
<organism evidence="1">
    <name type="scientific">Microbotryum lychnidis-dioicae (strain p1A1 Lamole / MvSl-1064)</name>
    <name type="common">Anther smut fungus</name>
    <dbReference type="NCBI Taxonomy" id="683840"/>
    <lineage>
        <taxon>Eukaryota</taxon>
        <taxon>Fungi</taxon>
        <taxon>Dikarya</taxon>
        <taxon>Basidiomycota</taxon>
        <taxon>Pucciniomycotina</taxon>
        <taxon>Microbotryomycetes</taxon>
        <taxon>Microbotryales</taxon>
        <taxon>Microbotryaceae</taxon>
        <taxon>Microbotryum</taxon>
    </lineage>
</organism>
<reference evidence="1 3" key="3">
    <citation type="journal article" date="2015" name="BMC Genomics">
        <title>Sex and parasites: genomic and transcriptomic analysis of Microbotryum lychnidis-dioicae, the biotrophic and plant-castrating anther smut fungus.</title>
        <authorList>
            <person name="Perlin M.H."/>
            <person name="Amselem J."/>
            <person name="Fontanillas E."/>
            <person name="Toh S.S."/>
            <person name="Chen Z."/>
            <person name="Goldberg J."/>
            <person name="Duplessis S."/>
            <person name="Henrissat B."/>
            <person name="Young S."/>
            <person name="Zeng Q."/>
            <person name="Aguileta G."/>
            <person name="Petit E."/>
            <person name="Badouin H."/>
            <person name="Andrews J."/>
            <person name="Razeeq D."/>
            <person name="Gabaldon T."/>
            <person name="Quesneville H."/>
            <person name="Giraud T."/>
            <person name="Hood M.E."/>
            <person name="Schultz D.J."/>
            <person name="Cuomo C.A."/>
        </authorList>
    </citation>
    <scope>NUCLEOTIDE SEQUENCE [LARGE SCALE GENOMIC DNA]</scope>
    <source>
        <strain evidence="1">P1A1 Lamole</strain>
        <strain evidence="3">p1A1 Lamole</strain>
    </source>
</reference>